<accession>A0A9W6I6M7</accession>
<protein>
    <recommendedName>
        <fullName evidence="4">KAP NTPase domain-containing protein</fullName>
    </recommendedName>
</protein>
<name>A0A9W6I6M7_9ACTN</name>
<dbReference type="InterPro" id="IPR027417">
    <property type="entry name" value="P-loop_NTPase"/>
</dbReference>
<evidence type="ECO:0000313" key="3">
    <source>
        <dbReference type="Proteomes" id="UP001143474"/>
    </source>
</evidence>
<reference evidence="2" key="1">
    <citation type="journal article" date="2014" name="Int. J. Syst. Evol. Microbiol.">
        <title>Complete genome sequence of Corynebacterium casei LMG S-19264T (=DSM 44701T), isolated from a smear-ripened cheese.</title>
        <authorList>
            <consortium name="US DOE Joint Genome Institute (JGI-PGF)"/>
            <person name="Walter F."/>
            <person name="Albersmeier A."/>
            <person name="Kalinowski J."/>
            <person name="Ruckert C."/>
        </authorList>
    </citation>
    <scope>NUCLEOTIDE SEQUENCE</scope>
    <source>
        <strain evidence="2">VKM Ac-2007</strain>
    </source>
</reference>
<dbReference type="SUPFAM" id="SSF52540">
    <property type="entry name" value="P-loop containing nucleoside triphosphate hydrolases"/>
    <property type="match status" value="1"/>
</dbReference>
<keyword evidence="1" id="KW-1133">Transmembrane helix</keyword>
<evidence type="ECO:0000313" key="2">
    <source>
        <dbReference type="EMBL" id="GLK12381.1"/>
    </source>
</evidence>
<gene>
    <name evidence="2" type="ORF">GCM10017600_57910</name>
</gene>
<dbReference type="Proteomes" id="UP001143474">
    <property type="component" value="Unassembled WGS sequence"/>
</dbReference>
<keyword evidence="3" id="KW-1185">Reference proteome</keyword>
<keyword evidence="1" id="KW-0472">Membrane</keyword>
<reference evidence="2" key="2">
    <citation type="submission" date="2023-01" db="EMBL/GenBank/DDBJ databases">
        <authorList>
            <person name="Sun Q."/>
            <person name="Evtushenko L."/>
        </authorList>
    </citation>
    <scope>NUCLEOTIDE SEQUENCE</scope>
    <source>
        <strain evidence="2">VKM Ac-2007</strain>
    </source>
</reference>
<dbReference type="EMBL" id="BSEV01000016">
    <property type="protein sequence ID" value="GLK12381.1"/>
    <property type="molecule type" value="Genomic_DNA"/>
</dbReference>
<feature type="transmembrane region" description="Helical" evidence="1">
    <location>
        <begin position="12"/>
        <end position="30"/>
    </location>
</feature>
<evidence type="ECO:0008006" key="4">
    <source>
        <dbReference type="Google" id="ProtNLM"/>
    </source>
</evidence>
<sequence>MLKIQEWWSYHRFAIQIAAIITALIIWPSVGKLRALLGSFDPPLVLKAREYLLRLQMERTATWAFTGGLSFPFGITGSGSRGSSLKYLPWTLPELVSSLREFIGKVAVEQRSYGKHVIIAIDEIDRIGSAEKAERFISEIKSIFGIDNCFFLVSVAEDVGSIFGHRALAGKSVFDTAFDEVKVIDQLSLRESKDLLQQRVLGFTDPFVSLVHSVSGGLPRELLRSTRRMLDINQELNTVTRKAPRREDLAITLICEEMREIIAGARDYISRVDGASAYGYAIDLMRMSLVTINSKPLLSIQEALEVLDGLTTVIDIVDMERNSAEEGVGRNEKIDHILHQLSVYAYFGLTVIEMFSDDKFDIGMTSDAKPNGLLPSFDELAAVRRELSISSESCRLALERFRNKWGLG</sequence>
<proteinExistence type="predicted"/>
<evidence type="ECO:0000256" key="1">
    <source>
        <dbReference type="SAM" id="Phobius"/>
    </source>
</evidence>
<organism evidence="2 3">
    <name type="scientific">Streptosporangium carneum</name>
    <dbReference type="NCBI Taxonomy" id="47481"/>
    <lineage>
        <taxon>Bacteria</taxon>
        <taxon>Bacillati</taxon>
        <taxon>Actinomycetota</taxon>
        <taxon>Actinomycetes</taxon>
        <taxon>Streptosporangiales</taxon>
        <taxon>Streptosporangiaceae</taxon>
        <taxon>Streptosporangium</taxon>
    </lineage>
</organism>
<dbReference type="AlphaFoldDB" id="A0A9W6I6M7"/>
<comment type="caution">
    <text evidence="2">The sequence shown here is derived from an EMBL/GenBank/DDBJ whole genome shotgun (WGS) entry which is preliminary data.</text>
</comment>
<keyword evidence="1" id="KW-0812">Transmembrane</keyword>